<dbReference type="PROSITE" id="PS01031">
    <property type="entry name" value="SHSP"/>
    <property type="match status" value="1"/>
</dbReference>
<dbReference type="PANTHER" id="PTHR11527">
    <property type="entry name" value="HEAT-SHOCK PROTEIN 20 FAMILY MEMBER"/>
    <property type="match status" value="1"/>
</dbReference>
<evidence type="ECO:0000256" key="1">
    <source>
        <dbReference type="PROSITE-ProRule" id="PRU00285"/>
    </source>
</evidence>
<dbReference type="InterPro" id="IPR008978">
    <property type="entry name" value="HSP20-like_chaperone"/>
</dbReference>
<accession>A0A3A4NZB5</accession>
<dbReference type="Proteomes" id="UP000265882">
    <property type="component" value="Unassembled WGS sequence"/>
</dbReference>
<evidence type="ECO:0000313" key="4">
    <source>
        <dbReference type="EMBL" id="RJP23915.1"/>
    </source>
</evidence>
<organism evidence="4 5">
    <name type="scientific">Abyssobacteria bacterium (strain SURF_5)</name>
    <dbReference type="NCBI Taxonomy" id="2093360"/>
    <lineage>
        <taxon>Bacteria</taxon>
        <taxon>Pseudomonadati</taxon>
        <taxon>Candidatus Hydrogenedentota</taxon>
        <taxon>Candidatus Abyssobacteria</taxon>
    </lineage>
</organism>
<protein>
    <submittedName>
        <fullName evidence="4">Hsp20/alpha crystallin family protein</fullName>
    </submittedName>
</protein>
<comment type="caution">
    <text evidence="4">The sequence shown here is derived from an EMBL/GenBank/DDBJ whole genome shotgun (WGS) entry which is preliminary data.</text>
</comment>
<dbReference type="InterPro" id="IPR002068">
    <property type="entry name" value="A-crystallin/Hsp20_dom"/>
</dbReference>
<dbReference type="EMBL" id="QZKU01000042">
    <property type="protein sequence ID" value="RJP23915.1"/>
    <property type="molecule type" value="Genomic_DNA"/>
</dbReference>
<reference evidence="4 5" key="1">
    <citation type="journal article" date="2017" name="ISME J.">
        <title>Energy and carbon metabolisms in a deep terrestrial subsurface fluid microbial community.</title>
        <authorList>
            <person name="Momper L."/>
            <person name="Jungbluth S.P."/>
            <person name="Lee M.D."/>
            <person name="Amend J.P."/>
        </authorList>
    </citation>
    <scope>NUCLEOTIDE SEQUENCE [LARGE SCALE GENOMIC DNA]</scope>
    <source>
        <strain evidence="4">SURF_5</strain>
    </source>
</reference>
<comment type="similarity">
    <text evidence="1 2">Belongs to the small heat shock protein (HSP20) family.</text>
</comment>
<proteinExistence type="inferred from homology"/>
<dbReference type="Pfam" id="PF00011">
    <property type="entry name" value="HSP20"/>
    <property type="match status" value="1"/>
</dbReference>
<dbReference type="AlphaFoldDB" id="A0A3A4NZB5"/>
<evidence type="ECO:0000259" key="3">
    <source>
        <dbReference type="PROSITE" id="PS01031"/>
    </source>
</evidence>
<feature type="domain" description="SHSP" evidence="3">
    <location>
        <begin position="34"/>
        <end position="146"/>
    </location>
</feature>
<dbReference type="SUPFAM" id="SSF49764">
    <property type="entry name" value="HSP20-like chaperones"/>
    <property type="match status" value="1"/>
</dbReference>
<dbReference type="Gene3D" id="2.60.40.790">
    <property type="match status" value="1"/>
</dbReference>
<gene>
    <name evidence="4" type="ORF">C4520_05590</name>
</gene>
<name>A0A3A4NZB5_ABYX5</name>
<evidence type="ECO:0000313" key="5">
    <source>
        <dbReference type="Proteomes" id="UP000265882"/>
    </source>
</evidence>
<sequence length="146" mass="16799">MDRSNMLGDLKHMREDMEHLMQHVFGQTLPLLRPLHGKWRPNVDVFECENSVVVVAELAGVSKEDVSVTFDEGKIRITGVRRDVMPYKTRKYCQMEISYNDFERIVHLPEDVDSEKISAKLNNGLLVIEAPKKALDDFKSQEIKIG</sequence>
<dbReference type="CDD" id="cd06464">
    <property type="entry name" value="ACD_sHsps-like"/>
    <property type="match status" value="1"/>
</dbReference>
<dbReference type="InterPro" id="IPR031107">
    <property type="entry name" value="Small_HSP"/>
</dbReference>
<evidence type="ECO:0000256" key="2">
    <source>
        <dbReference type="RuleBase" id="RU003616"/>
    </source>
</evidence>